<comment type="caution">
    <text evidence="2">The sequence shown here is derived from an EMBL/GenBank/DDBJ whole genome shotgun (WGS) entry which is preliminary data.</text>
</comment>
<feature type="chain" id="PRO_5045481006" evidence="1">
    <location>
        <begin position="40"/>
        <end position="52"/>
    </location>
</feature>
<protein>
    <submittedName>
        <fullName evidence="2">Uncharacterized protein</fullName>
    </submittedName>
</protein>
<name>A0ABS2VK10_STRAS</name>
<evidence type="ECO:0000313" key="3">
    <source>
        <dbReference type="Proteomes" id="UP000788262"/>
    </source>
</evidence>
<dbReference type="Proteomes" id="UP000788262">
    <property type="component" value="Unassembled WGS sequence"/>
</dbReference>
<keyword evidence="1" id="KW-0732">Signal</keyword>
<accession>A0ABS2VK10</accession>
<evidence type="ECO:0000256" key="1">
    <source>
        <dbReference type="SAM" id="SignalP"/>
    </source>
</evidence>
<gene>
    <name evidence="2" type="ORF">JS756_04830</name>
</gene>
<keyword evidence="3" id="KW-1185">Reference proteome</keyword>
<feature type="signal peptide" evidence="1">
    <location>
        <begin position="1"/>
        <end position="39"/>
    </location>
</feature>
<evidence type="ECO:0000313" key="2">
    <source>
        <dbReference type="EMBL" id="MBN0043435.1"/>
    </source>
</evidence>
<reference evidence="2 3" key="1">
    <citation type="submission" date="2021-02" db="EMBL/GenBank/DDBJ databases">
        <title>Whole genome sequencing of Streptomyces actuosus VRA1.</title>
        <authorList>
            <person name="Sen G."/>
            <person name="Sen A."/>
        </authorList>
    </citation>
    <scope>NUCLEOTIDE SEQUENCE [LARGE SCALE GENOMIC DNA]</scope>
    <source>
        <strain evidence="2 3">VRA1</strain>
    </source>
</reference>
<organism evidence="2 3">
    <name type="scientific">Streptomyces actuosus</name>
    <dbReference type="NCBI Taxonomy" id="1885"/>
    <lineage>
        <taxon>Bacteria</taxon>
        <taxon>Bacillati</taxon>
        <taxon>Actinomycetota</taxon>
        <taxon>Actinomycetes</taxon>
        <taxon>Kitasatosporales</taxon>
        <taxon>Streptomycetaceae</taxon>
        <taxon>Streptomyces</taxon>
    </lineage>
</organism>
<dbReference type="RefSeq" id="WP_205381645.1">
    <property type="nucleotide sequence ID" value="NZ_JAFFZS010000002.1"/>
</dbReference>
<dbReference type="EMBL" id="JAFFZS010000002">
    <property type="protein sequence ID" value="MBN0043435.1"/>
    <property type="molecule type" value="Genomic_DNA"/>
</dbReference>
<sequence>MLGRPSARHGRPSYLRALAAAVLTVAALVAAANAGPARAAEDRPAAPVAQAR</sequence>
<proteinExistence type="predicted"/>